<evidence type="ECO:0000256" key="2">
    <source>
        <dbReference type="ARBA" id="ARBA00022679"/>
    </source>
</evidence>
<dbReference type="PANTHER" id="PTHR24559:SF434">
    <property type="entry name" value="RNA-DIRECTED DNA POLYMERASE HOMOLOG"/>
    <property type="match status" value="1"/>
</dbReference>
<feature type="domain" description="Reverse transcriptase" evidence="9">
    <location>
        <begin position="240"/>
        <end position="384"/>
    </location>
</feature>
<reference evidence="10" key="1">
    <citation type="submission" date="2020-06" db="EMBL/GenBank/DDBJ databases">
        <authorList>
            <person name="Li T."/>
            <person name="Hu X."/>
            <person name="Zhang T."/>
            <person name="Song X."/>
            <person name="Zhang H."/>
            <person name="Dai N."/>
            <person name="Sheng W."/>
            <person name="Hou X."/>
            <person name="Wei L."/>
        </authorList>
    </citation>
    <scope>NUCLEOTIDE SEQUENCE</scope>
    <source>
        <strain evidence="10">G02</strain>
        <tissue evidence="10">Leaf</tissue>
    </source>
</reference>
<evidence type="ECO:0000256" key="6">
    <source>
        <dbReference type="ARBA" id="ARBA00022801"/>
    </source>
</evidence>
<dbReference type="GO" id="GO:0004519">
    <property type="term" value="F:endonuclease activity"/>
    <property type="evidence" value="ECO:0007669"/>
    <property type="project" value="UniProtKB-KW"/>
</dbReference>
<keyword evidence="6" id="KW-0378">Hydrolase</keyword>
<comment type="caution">
    <text evidence="10">The sequence shown here is derived from an EMBL/GenBank/DDBJ whole genome shotgun (WGS) entry which is preliminary data.</text>
</comment>
<evidence type="ECO:0000256" key="8">
    <source>
        <dbReference type="SAM" id="MobiDB-lite"/>
    </source>
</evidence>
<dbReference type="Gene3D" id="3.30.70.270">
    <property type="match status" value="1"/>
</dbReference>
<keyword evidence="5" id="KW-0255">Endonuclease</keyword>
<dbReference type="AlphaFoldDB" id="A0AAW2RZJ2"/>
<evidence type="ECO:0000256" key="4">
    <source>
        <dbReference type="ARBA" id="ARBA00022722"/>
    </source>
</evidence>
<gene>
    <name evidence="10" type="ORF">Sradi_2973300</name>
</gene>
<reference evidence="10" key="2">
    <citation type="journal article" date="2024" name="Plant">
        <title>Genomic evolution and insights into agronomic trait innovations of Sesamum species.</title>
        <authorList>
            <person name="Miao H."/>
            <person name="Wang L."/>
            <person name="Qu L."/>
            <person name="Liu H."/>
            <person name="Sun Y."/>
            <person name="Le M."/>
            <person name="Wang Q."/>
            <person name="Wei S."/>
            <person name="Zheng Y."/>
            <person name="Lin W."/>
            <person name="Duan Y."/>
            <person name="Cao H."/>
            <person name="Xiong S."/>
            <person name="Wang X."/>
            <person name="Wei L."/>
            <person name="Li C."/>
            <person name="Ma Q."/>
            <person name="Ju M."/>
            <person name="Zhao R."/>
            <person name="Li G."/>
            <person name="Mu C."/>
            <person name="Tian Q."/>
            <person name="Mei H."/>
            <person name="Zhang T."/>
            <person name="Gao T."/>
            <person name="Zhang H."/>
        </authorList>
    </citation>
    <scope>NUCLEOTIDE SEQUENCE</scope>
    <source>
        <strain evidence="10">G02</strain>
    </source>
</reference>
<accession>A0AAW2RZJ2</accession>
<dbReference type="CDD" id="cd00303">
    <property type="entry name" value="retropepsin_like"/>
    <property type="match status" value="1"/>
</dbReference>
<dbReference type="Gene3D" id="2.40.70.10">
    <property type="entry name" value="Acid Proteases"/>
    <property type="match status" value="1"/>
</dbReference>
<keyword evidence="3" id="KW-0548">Nucleotidyltransferase</keyword>
<keyword evidence="2" id="KW-0808">Transferase</keyword>
<dbReference type="Pfam" id="PF00078">
    <property type="entry name" value="RVT_1"/>
    <property type="match status" value="1"/>
</dbReference>
<sequence>MQQRRAQGLCFNCDERFGPGHRCKARQFLLISEEDGEFPDPSDPSPMPLSDPGDVPPAPPWSLDSASPSDGMHFQLSNAAISGALSGRTLCLRGRVHEHDVSVLINSGSSHNIVQPRVASFLGLTITPVTSFPILVGNGESLHCSGVCPAVDLCLQSHSFTVPLYVIPIFGADVVLGVQWLASLGPFLLDFTVPSMQFYHQGRLITLMGSVSATPQFASFAQLRRYIITDSVDSCCLLGLNAVTVRDRYPIPTVDELFDELHGASIFSKLDLRSGYHQIRLAPTDCHKTAFRTVDGHYEFLVMPFGLTNAPSTFQAAMNDIFRPVLRRFVLVFFDDILVYSDCLDSHLLHLEQVLQILCANSFFAKLSKCTFCVTSVDYLGHIISAAGVAADPVKLQTIAEWPPPVH</sequence>
<keyword evidence="4" id="KW-0540">Nuclease</keyword>
<dbReference type="PANTHER" id="PTHR24559">
    <property type="entry name" value="TRANSPOSON TY3-I GAG-POL POLYPROTEIN"/>
    <property type="match status" value="1"/>
</dbReference>
<evidence type="ECO:0000256" key="3">
    <source>
        <dbReference type="ARBA" id="ARBA00022695"/>
    </source>
</evidence>
<proteinExistence type="predicted"/>
<evidence type="ECO:0000259" key="9">
    <source>
        <dbReference type="Pfam" id="PF00078"/>
    </source>
</evidence>
<evidence type="ECO:0000256" key="5">
    <source>
        <dbReference type="ARBA" id="ARBA00022759"/>
    </source>
</evidence>
<dbReference type="InterPro" id="IPR021109">
    <property type="entry name" value="Peptidase_aspartic_dom_sf"/>
</dbReference>
<dbReference type="SUPFAM" id="SSF56672">
    <property type="entry name" value="DNA/RNA polymerases"/>
    <property type="match status" value="1"/>
</dbReference>
<dbReference type="SUPFAM" id="SSF50630">
    <property type="entry name" value="Acid proteases"/>
    <property type="match status" value="1"/>
</dbReference>
<dbReference type="InterPro" id="IPR043502">
    <property type="entry name" value="DNA/RNA_pol_sf"/>
</dbReference>
<dbReference type="EMBL" id="JACGWJ010000012">
    <property type="protein sequence ID" value="KAL0385790.1"/>
    <property type="molecule type" value="Genomic_DNA"/>
</dbReference>
<dbReference type="GO" id="GO:0008233">
    <property type="term" value="F:peptidase activity"/>
    <property type="evidence" value="ECO:0007669"/>
    <property type="project" value="UniProtKB-KW"/>
</dbReference>
<feature type="compositionally biased region" description="Pro residues" evidence="8">
    <location>
        <begin position="41"/>
        <end position="60"/>
    </location>
</feature>
<dbReference type="Pfam" id="PF08284">
    <property type="entry name" value="RVP_2"/>
    <property type="match status" value="1"/>
</dbReference>
<evidence type="ECO:0000256" key="7">
    <source>
        <dbReference type="ARBA" id="ARBA00022918"/>
    </source>
</evidence>
<dbReference type="InterPro" id="IPR000477">
    <property type="entry name" value="RT_dom"/>
</dbReference>
<dbReference type="FunFam" id="3.10.10.10:FF:000007">
    <property type="entry name" value="Retrovirus-related Pol polyprotein from transposon 17.6-like Protein"/>
    <property type="match status" value="1"/>
</dbReference>
<dbReference type="InterPro" id="IPR053134">
    <property type="entry name" value="RNA-dir_DNA_polymerase"/>
</dbReference>
<keyword evidence="7" id="KW-0695">RNA-directed DNA polymerase</keyword>
<protein>
    <submittedName>
        <fullName evidence="10">Retrovirus-related Pol polyprotein from transposon.6</fullName>
    </submittedName>
</protein>
<dbReference type="GO" id="GO:0006508">
    <property type="term" value="P:proteolysis"/>
    <property type="evidence" value="ECO:0007669"/>
    <property type="project" value="UniProtKB-KW"/>
</dbReference>
<evidence type="ECO:0000313" key="10">
    <source>
        <dbReference type="EMBL" id="KAL0385790.1"/>
    </source>
</evidence>
<dbReference type="CDD" id="cd01647">
    <property type="entry name" value="RT_LTR"/>
    <property type="match status" value="1"/>
</dbReference>
<dbReference type="GO" id="GO:0003964">
    <property type="term" value="F:RNA-directed DNA polymerase activity"/>
    <property type="evidence" value="ECO:0007669"/>
    <property type="project" value="UniProtKB-KW"/>
</dbReference>
<organism evidence="10">
    <name type="scientific">Sesamum radiatum</name>
    <name type="common">Black benniseed</name>
    <dbReference type="NCBI Taxonomy" id="300843"/>
    <lineage>
        <taxon>Eukaryota</taxon>
        <taxon>Viridiplantae</taxon>
        <taxon>Streptophyta</taxon>
        <taxon>Embryophyta</taxon>
        <taxon>Tracheophyta</taxon>
        <taxon>Spermatophyta</taxon>
        <taxon>Magnoliopsida</taxon>
        <taxon>eudicotyledons</taxon>
        <taxon>Gunneridae</taxon>
        <taxon>Pentapetalae</taxon>
        <taxon>asterids</taxon>
        <taxon>lamiids</taxon>
        <taxon>Lamiales</taxon>
        <taxon>Pedaliaceae</taxon>
        <taxon>Sesamum</taxon>
    </lineage>
</organism>
<keyword evidence="1" id="KW-0645">Protease</keyword>
<evidence type="ECO:0000256" key="1">
    <source>
        <dbReference type="ARBA" id="ARBA00022670"/>
    </source>
</evidence>
<name>A0AAW2RZJ2_SESRA</name>
<dbReference type="InterPro" id="IPR043128">
    <property type="entry name" value="Rev_trsase/Diguanyl_cyclase"/>
</dbReference>
<feature type="region of interest" description="Disordered" evidence="8">
    <location>
        <begin position="34"/>
        <end position="67"/>
    </location>
</feature>